<dbReference type="InterPro" id="IPR020040">
    <property type="entry name" value="Ribosomal_uL6_a/b-dom"/>
</dbReference>
<dbReference type="PANTHER" id="PTHR11655:SF14">
    <property type="entry name" value="LARGE RIBOSOMAL SUBUNIT PROTEIN UL6M"/>
    <property type="match status" value="1"/>
</dbReference>
<gene>
    <name evidence="5" type="primary">rplF</name>
    <name evidence="9" type="ORF">SAMN04488541_102867</name>
</gene>
<keyword evidence="1 5" id="KW-0699">rRNA-binding</keyword>
<dbReference type="FunFam" id="3.90.930.12:FF:000002">
    <property type="entry name" value="50S ribosomal protein L6"/>
    <property type="match status" value="1"/>
</dbReference>
<dbReference type="EMBL" id="FONY01000028">
    <property type="protein sequence ID" value="SFF36783.1"/>
    <property type="molecule type" value="Genomic_DNA"/>
</dbReference>
<evidence type="ECO:0000256" key="5">
    <source>
        <dbReference type="HAMAP-Rule" id="MF_01365"/>
    </source>
</evidence>
<dbReference type="HAMAP" id="MF_01365_B">
    <property type="entry name" value="Ribosomal_uL6_B"/>
    <property type="match status" value="1"/>
</dbReference>
<dbReference type="InterPro" id="IPR019906">
    <property type="entry name" value="Ribosomal_uL6_bac-type"/>
</dbReference>
<dbReference type="GO" id="GO:0022625">
    <property type="term" value="C:cytosolic large ribosomal subunit"/>
    <property type="evidence" value="ECO:0007669"/>
    <property type="project" value="UniProtKB-UniRule"/>
</dbReference>
<keyword evidence="2 5" id="KW-0694">RNA-binding</keyword>
<dbReference type="InterPro" id="IPR002358">
    <property type="entry name" value="Ribosomal_uL6_CS"/>
</dbReference>
<dbReference type="NCBIfam" id="TIGR03654">
    <property type="entry name" value="L6_bact"/>
    <property type="match status" value="1"/>
</dbReference>
<organism evidence="9 10">
    <name type="scientific">Thermoflexibacter ruber</name>
    <dbReference type="NCBI Taxonomy" id="1003"/>
    <lineage>
        <taxon>Bacteria</taxon>
        <taxon>Pseudomonadati</taxon>
        <taxon>Bacteroidota</taxon>
        <taxon>Cytophagia</taxon>
        <taxon>Cytophagales</taxon>
        <taxon>Thermoflexibacteraceae</taxon>
        <taxon>Thermoflexibacter</taxon>
    </lineage>
</organism>
<dbReference type="PRINTS" id="PR00059">
    <property type="entry name" value="RIBOSOMALL6"/>
</dbReference>
<dbReference type="PROSITE" id="PS00525">
    <property type="entry name" value="RIBOSOMAL_L6_1"/>
    <property type="match status" value="1"/>
</dbReference>
<dbReference type="GO" id="GO:0003735">
    <property type="term" value="F:structural constituent of ribosome"/>
    <property type="evidence" value="ECO:0007669"/>
    <property type="project" value="UniProtKB-UniRule"/>
</dbReference>
<comment type="subunit">
    <text evidence="5">Part of the 50S ribosomal subunit.</text>
</comment>
<feature type="domain" description="Large ribosomal subunit protein uL6 alpha-beta" evidence="8">
    <location>
        <begin position="91"/>
        <end position="169"/>
    </location>
</feature>
<dbReference type="PIRSF" id="PIRSF002162">
    <property type="entry name" value="Ribosomal_L6"/>
    <property type="match status" value="1"/>
</dbReference>
<evidence type="ECO:0000256" key="2">
    <source>
        <dbReference type="ARBA" id="ARBA00022884"/>
    </source>
</evidence>
<dbReference type="Pfam" id="PF00347">
    <property type="entry name" value="Ribosomal_L6"/>
    <property type="match status" value="2"/>
</dbReference>
<dbReference type="SUPFAM" id="SSF56053">
    <property type="entry name" value="Ribosomal protein L6"/>
    <property type="match status" value="2"/>
</dbReference>
<dbReference type="PANTHER" id="PTHR11655">
    <property type="entry name" value="60S/50S RIBOSOMAL PROTEIN L6/L9"/>
    <property type="match status" value="1"/>
</dbReference>
<dbReference type="RefSeq" id="WP_091548195.1">
    <property type="nucleotide sequence ID" value="NZ_FONY01000028.1"/>
</dbReference>
<comment type="function">
    <text evidence="5 7">This protein binds to the 23S rRNA, and is important in its secondary structure. It is located near the subunit interface in the base of the L7/L12 stalk, and near the tRNA binding site of the peptidyltransferase center.</text>
</comment>
<proteinExistence type="inferred from homology"/>
<accession>A0A1I2I582</accession>
<evidence type="ECO:0000256" key="6">
    <source>
        <dbReference type="RuleBase" id="RU003869"/>
    </source>
</evidence>
<dbReference type="STRING" id="1003.SAMN04488541_102867"/>
<evidence type="ECO:0000256" key="3">
    <source>
        <dbReference type="ARBA" id="ARBA00022980"/>
    </source>
</evidence>
<dbReference type="OrthoDB" id="9805007at2"/>
<sequence length="186" mass="20169">MSRIGKKPIAIPKGVTIDISKDNVITVKGPKGTLKQEVDVDIEIGIENEELVVKSPTNQKRHKSLHGLYRALIANMVEGVTNGYERRLELVGVGFKASNTGQVLELSLGYSHSIYMGIPSEIKVSTETLKGKAPTIILQGIDKQLIGQVAAKIKSLRPPEPYKGKGVKFENEAIRRKAGKSAGGKK</sequence>
<dbReference type="Proteomes" id="UP000199513">
    <property type="component" value="Unassembled WGS sequence"/>
</dbReference>
<evidence type="ECO:0000256" key="1">
    <source>
        <dbReference type="ARBA" id="ARBA00022730"/>
    </source>
</evidence>
<evidence type="ECO:0000256" key="7">
    <source>
        <dbReference type="RuleBase" id="RU003870"/>
    </source>
</evidence>
<dbReference type="InterPro" id="IPR036789">
    <property type="entry name" value="Ribosomal_uL6-like_a/b-dom_sf"/>
</dbReference>
<evidence type="ECO:0000313" key="10">
    <source>
        <dbReference type="Proteomes" id="UP000199513"/>
    </source>
</evidence>
<dbReference type="GO" id="GO:0002181">
    <property type="term" value="P:cytoplasmic translation"/>
    <property type="evidence" value="ECO:0007669"/>
    <property type="project" value="TreeGrafter"/>
</dbReference>
<dbReference type="InterPro" id="IPR000702">
    <property type="entry name" value="Ribosomal_uL6-like"/>
</dbReference>
<protein>
    <recommendedName>
        <fullName evidence="5">Large ribosomal subunit protein uL6</fullName>
    </recommendedName>
</protein>
<dbReference type="AlphaFoldDB" id="A0A1I2I582"/>
<evidence type="ECO:0000313" key="9">
    <source>
        <dbReference type="EMBL" id="SFF36783.1"/>
    </source>
</evidence>
<dbReference type="GO" id="GO:0019843">
    <property type="term" value="F:rRNA binding"/>
    <property type="evidence" value="ECO:0007669"/>
    <property type="project" value="UniProtKB-UniRule"/>
</dbReference>
<evidence type="ECO:0000256" key="4">
    <source>
        <dbReference type="ARBA" id="ARBA00023274"/>
    </source>
</evidence>
<comment type="similarity">
    <text evidence="5 6">Belongs to the universal ribosomal protein uL6 family.</text>
</comment>
<keyword evidence="3 5" id="KW-0689">Ribosomal protein</keyword>
<evidence type="ECO:0000259" key="8">
    <source>
        <dbReference type="Pfam" id="PF00347"/>
    </source>
</evidence>
<feature type="domain" description="Large ribosomal subunit protein uL6 alpha-beta" evidence="8">
    <location>
        <begin position="11"/>
        <end position="83"/>
    </location>
</feature>
<dbReference type="Gene3D" id="3.90.930.12">
    <property type="entry name" value="Ribosomal protein L6, alpha-beta domain"/>
    <property type="match status" value="2"/>
</dbReference>
<name>A0A1I2I582_9BACT</name>
<keyword evidence="4 5" id="KW-0687">Ribonucleoprotein</keyword>
<reference evidence="9 10" key="1">
    <citation type="submission" date="2016-10" db="EMBL/GenBank/DDBJ databases">
        <authorList>
            <person name="de Groot N.N."/>
        </authorList>
    </citation>
    <scope>NUCLEOTIDE SEQUENCE [LARGE SCALE GENOMIC DNA]</scope>
    <source>
        <strain>GEY</strain>
        <strain evidence="10">DSM 9560</strain>
    </source>
</reference>
<keyword evidence="10" id="KW-1185">Reference proteome</keyword>